<comment type="similarity">
    <text evidence="1 4">Belongs to the glycosyl hydrolase 1 family.</text>
</comment>
<evidence type="ECO:0000313" key="6">
    <source>
        <dbReference type="Proteomes" id="UP000264840"/>
    </source>
</evidence>
<dbReference type="GO" id="GO:0005975">
    <property type="term" value="P:carbohydrate metabolic process"/>
    <property type="evidence" value="ECO:0007669"/>
    <property type="project" value="InterPro"/>
</dbReference>
<evidence type="ECO:0000256" key="3">
    <source>
        <dbReference type="ARBA" id="ARBA00023295"/>
    </source>
</evidence>
<dbReference type="Proteomes" id="UP000264840">
    <property type="component" value="Unplaced"/>
</dbReference>
<dbReference type="PANTHER" id="PTHR10353">
    <property type="entry name" value="GLYCOSYL HYDROLASE"/>
    <property type="match status" value="1"/>
</dbReference>
<dbReference type="Pfam" id="PF00232">
    <property type="entry name" value="Glyco_hydro_1"/>
    <property type="match status" value="2"/>
</dbReference>
<dbReference type="InterPro" id="IPR001360">
    <property type="entry name" value="Glyco_hydro_1"/>
</dbReference>
<sequence>MTGLRNSYQSVWDKFKSQTTAERDLFLQESFPSGFQWATSSVSFKTEGGWSEGGKGETIWDRFGHEGLAFANQTADLASCDSYNKIEEDVAILKQLKVSHYRFSLSWSRVLPDGTYFLFTAYLLDGVDVRGYTAWSLMDNLEWTAGFSERFGLFYVNRTDPNLPRVPKNVSENVRAHLEIYDILINRANI</sequence>
<dbReference type="Gene3D" id="3.20.20.80">
    <property type="entry name" value="Glycosidases"/>
    <property type="match status" value="2"/>
</dbReference>
<reference evidence="5" key="1">
    <citation type="submission" date="2025-08" db="UniProtKB">
        <authorList>
            <consortium name="Ensembl"/>
        </authorList>
    </citation>
    <scope>IDENTIFICATION</scope>
</reference>
<name>A0A3Q2V0F4_HAPBU</name>
<reference evidence="5" key="2">
    <citation type="submission" date="2025-09" db="UniProtKB">
        <authorList>
            <consortium name="Ensembl"/>
        </authorList>
    </citation>
    <scope>IDENTIFICATION</scope>
</reference>
<keyword evidence="2" id="KW-0378">Hydrolase</keyword>
<dbReference type="PANTHER" id="PTHR10353:SF36">
    <property type="entry name" value="LP05116P"/>
    <property type="match status" value="1"/>
</dbReference>
<evidence type="ECO:0000256" key="1">
    <source>
        <dbReference type="ARBA" id="ARBA00010838"/>
    </source>
</evidence>
<evidence type="ECO:0000313" key="5">
    <source>
        <dbReference type="Ensembl" id="ENSHBUP00000003849.1"/>
    </source>
</evidence>
<organism evidence="5 6">
    <name type="scientific">Haplochromis burtoni</name>
    <name type="common">Burton's mouthbrooder</name>
    <name type="synonym">Chromis burtoni</name>
    <dbReference type="NCBI Taxonomy" id="8153"/>
    <lineage>
        <taxon>Eukaryota</taxon>
        <taxon>Metazoa</taxon>
        <taxon>Chordata</taxon>
        <taxon>Craniata</taxon>
        <taxon>Vertebrata</taxon>
        <taxon>Euteleostomi</taxon>
        <taxon>Actinopterygii</taxon>
        <taxon>Neopterygii</taxon>
        <taxon>Teleostei</taxon>
        <taxon>Neoteleostei</taxon>
        <taxon>Acanthomorphata</taxon>
        <taxon>Ovalentaria</taxon>
        <taxon>Cichlomorphae</taxon>
        <taxon>Cichliformes</taxon>
        <taxon>Cichlidae</taxon>
        <taxon>African cichlids</taxon>
        <taxon>Pseudocrenilabrinae</taxon>
        <taxon>Haplochromini</taxon>
        <taxon>Haplochromis</taxon>
    </lineage>
</organism>
<dbReference type="GeneTree" id="ENSGT00940000155324"/>
<dbReference type="Ensembl" id="ENSHBUT00000009687.1">
    <property type="protein sequence ID" value="ENSHBUP00000003849.1"/>
    <property type="gene ID" value="ENSHBUG00000005132.1"/>
</dbReference>
<keyword evidence="3" id="KW-0326">Glycosidase</keyword>
<dbReference type="GO" id="GO:0004553">
    <property type="term" value="F:hydrolase activity, hydrolyzing O-glycosyl compounds"/>
    <property type="evidence" value="ECO:0007669"/>
    <property type="project" value="InterPro"/>
</dbReference>
<accession>A0A3Q2V0F4</accession>
<keyword evidence="6" id="KW-1185">Reference proteome</keyword>
<evidence type="ECO:0000256" key="4">
    <source>
        <dbReference type="RuleBase" id="RU003690"/>
    </source>
</evidence>
<evidence type="ECO:0000256" key="2">
    <source>
        <dbReference type="ARBA" id="ARBA00022801"/>
    </source>
</evidence>
<dbReference type="SUPFAM" id="SSF51445">
    <property type="entry name" value="(Trans)glycosidases"/>
    <property type="match status" value="2"/>
</dbReference>
<protein>
    <submittedName>
        <fullName evidence="5">Lactase-phlorizin hydrolase-like</fullName>
    </submittedName>
</protein>
<dbReference type="InterPro" id="IPR017853">
    <property type="entry name" value="GH"/>
</dbReference>
<dbReference type="AlphaFoldDB" id="A0A3Q2V0F4"/>
<proteinExistence type="inferred from homology"/>
<dbReference type="PRINTS" id="PR00131">
    <property type="entry name" value="GLHYDRLASE1"/>
</dbReference>